<keyword evidence="2" id="KW-1185">Reference proteome</keyword>
<name>A0A9W6VGZ4_9PSEU</name>
<comment type="caution">
    <text evidence="1">The sequence shown here is derived from an EMBL/GenBank/DDBJ whole genome shotgun (WGS) entry which is preliminary data.</text>
</comment>
<proteinExistence type="predicted"/>
<protein>
    <submittedName>
        <fullName evidence="1">Uncharacterized protein</fullName>
    </submittedName>
</protein>
<accession>A0A9W6VGZ4</accession>
<sequence length="124" mass="13630">MGYLSPSERRRLAVKAIDALGAGRRDHVLLRVRCSDSHHVATVYQTEPGPVFVSVVGQRPHGNRDFVDVAHGTQGRGIEYVDLLDGAPHADDELPAHCECGAHSLSRRELRQAIDSAQRTFLIP</sequence>
<gene>
    <name evidence="1" type="ORF">Atai01_35860</name>
</gene>
<reference evidence="1" key="1">
    <citation type="submission" date="2023-03" db="EMBL/GenBank/DDBJ databases">
        <title>Amycolatopsis taiwanensis NBRC 103393.</title>
        <authorList>
            <person name="Ichikawa N."/>
            <person name="Sato H."/>
            <person name="Tonouchi N."/>
        </authorList>
    </citation>
    <scope>NUCLEOTIDE SEQUENCE</scope>
    <source>
        <strain evidence="1">NBRC 103393</strain>
    </source>
</reference>
<organism evidence="1 2">
    <name type="scientific">Amycolatopsis taiwanensis</name>
    <dbReference type="NCBI Taxonomy" id="342230"/>
    <lineage>
        <taxon>Bacteria</taxon>
        <taxon>Bacillati</taxon>
        <taxon>Actinomycetota</taxon>
        <taxon>Actinomycetes</taxon>
        <taxon>Pseudonocardiales</taxon>
        <taxon>Pseudonocardiaceae</taxon>
        <taxon>Amycolatopsis</taxon>
    </lineage>
</organism>
<evidence type="ECO:0000313" key="2">
    <source>
        <dbReference type="Proteomes" id="UP001165136"/>
    </source>
</evidence>
<evidence type="ECO:0000313" key="1">
    <source>
        <dbReference type="EMBL" id="GLY66967.1"/>
    </source>
</evidence>
<dbReference type="RefSeq" id="WP_245617485.1">
    <property type="nucleotide sequence ID" value="NZ_BSTI01000007.1"/>
</dbReference>
<dbReference type="AlphaFoldDB" id="A0A9W6VGZ4"/>
<dbReference type="EMBL" id="BSTI01000007">
    <property type="protein sequence ID" value="GLY66967.1"/>
    <property type="molecule type" value="Genomic_DNA"/>
</dbReference>
<dbReference type="Proteomes" id="UP001165136">
    <property type="component" value="Unassembled WGS sequence"/>
</dbReference>